<dbReference type="PANTHER" id="PTHR39338:SF6">
    <property type="entry name" value="BLL5662 PROTEIN"/>
    <property type="match status" value="1"/>
</dbReference>
<evidence type="ECO:0000313" key="3">
    <source>
        <dbReference type="Proteomes" id="UP000287296"/>
    </source>
</evidence>
<evidence type="ECO:0000313" key="2">
    <source>
        <dbReference type="EMBL" id="RST61563.1"/>
    </source>
</evidence>
<accession>A0A429XF72</accession>
<feature type="region of interest" description="Disordered" evidence="1">
    <location>
        <begin position="137"/>
        <end position="168"/>
    </location>
</feature>
<dbReference type="OrthoDB" id="9790469at2"/>
<dbReference type="Pfam" id="PF05762">
    <property type="entry name" value="VWA_CoxE"/>
    <property type="match status" value="1"/>
</dbReference>
<dbReference type="InterPro" id="IPR011195">
    <property type="entry name" value="UCP010256"/>
</dbReference>
<evidence type="ECO:0000256" key="1">
    <source>
        <dbReference type="SAM" id="MobiDB-lite"/>
    </source>
</evidence>
<reference evidence="2 3" key="1">
    <citation type="submission" date="2018-12" db="EMBL/GenBank/DDBJ databases">
        <authorList>
            <person name="Sun L."/>
            <person name="Chen Z."/>
        </authorList>
    </citation>
    <scope>NUCLEOTIDE SEQUENCE [LARGE SCALE GENOMIC DNA]</scope>
    <source>
        <strain evidence="2 3">LMG 29736</strain>
    </source>
</reference>
<comment type="caution">
    <text evidence="2">The sequence shown here is derived from an EMBL/GenBank/DDBJ whole genome shotgun (WGS) entry which is preliminary data.</text>
</comment>
<name>A0A429XF72_SIMTE</name>
<dbReference type="EMBL" id="QYTW02000001">
    <property type="protein sequence ID" value="RST61563.1"/>
    <property type="molecule type" value="Genomic_DNA"/>
</dbReference>
<organism evidence="2 3">
    <name type="scientific">Siminovitchia terrae</name>
    <name type="common">Bacillus terrae</name>
    <dbReference type="NCBI Taxonomy" id="1914933"/>
    <lineage>
        <taxon>Bacteria</taxon>
        <taxon>Bacillati</taxon>
        <taxon>Bacillota</taxon>
        <taxon>Bacilli</taxon>
        <taxon>Bacillales</taxon>
        <taxon>Bacillaceae</taxon>
        <taxon>Siminovitchia</taxon>
    </lineage>
</organism>
<sequence length="437" mass="49960">MQCFKRWAALSRIKKIGKRLKKRSKKETFFPWSRSEGSLDMLTRTLSNHILKFCLHLRNRGFLIGPQETMDSIRAVQTIDIFNRNQFQACLRLVLCSSIEEQSIFDHAFKEFFLNSKENRVSKEMLHYLSVEEQSGLKETSGQKEAQYHEKEVGSKQGTTPLGRLGTQSKDNEFVGEERNLSWFASKTAFKQSDEFQAYIPPDELGDMEAAAKILVRKIALKRAQSYQSAKKGSRLNFRKTIRGSLQTGGYPVRLYWKKQKRQGAKFVLLCDASRSMSLYAHCFLQFAYALSNYTKHVEVFLFSTKIKRVTDQLLERRADLPVLSQLGDSWGGGTCIGESIYSFVQDFGLQLLHQDTVVLIASDGLDAGDITHMAWAMGEIQRKTSAVIWLNPLLKIDGYEPTARAMKAALKYIDLFDEASDAHSFLELAKKIKIRR</sequence>
<dbReference type="InterPro" id="IPR008912">
    <property type="entry name" value="Uncharacterised_CoxE"/>
</dbReference>
<gene>
    <name evidence="2" type="ORF">D5F11_001415</name>
</gene>
<proteinExistence type="predicted"/>
<dbReference type="Proteomes" id="UP000287296">
    <property type="component" value="Unassembled WGS sequence"/>
</dbReference>
<dbReference type="AlphaFoldDB" id="A0A429XF72"/>
<dbReference type="PANTHER" id="PTHR39338">
    <property type="entry name" value="BLL5662 PROTEIN-RELATED"/>
    <property type="match status" value="1"/>
</dbReference>
<dbReference type="SUPFAM" id="SSF53300">
    <property type="entry name" value="vWA-like"/>
    <property type="match status" value="1"/>
</dbReference>
<protein>
    <submittedName>
        <fullName evidence="2">VWA domain-containing protein</fullName>
    </submittedName>
</protein>
<dbReference type="InterPro" id="IPR036465">
    <property type="entry name" value="vWFA_dom_sf"/>
</dbReference>
<dbReference type="PIRSF" id="PIRSF010256">
    <property type="entry name" value="CoxE_vWa"/>
    <property type="match status" value="1"/>
</dbReference>